<sequence length="1316" mass="143451">MFLQESPHAAGRKDSSPRTNPPFIMAESSSSSTLAAELKAKHAEAAHHVEIEEVPDEDIVSHHGNVEASSAEATPSWADPASKPTAKQEEKPLDTRSHDLFPELGGQSKGKTAAGIVPIWSAKSNTNGKTNGSAASNGTPRTSAPASGVSTPTGTGQHGPPSLSIPGRNVETLYLEPQHMLPRTQMKRPLPDILKDLNRRSRAQVSMSTQGNGKLKFEAAGPQDIAAQALKELVQQIGTKQTVKVSIPQSARAHIIGKGGSTIKALQEKSGARIQLPKVDESQPPVDDDDDATIDVTVEGNAHSAAIARDLILKIAGERSANVSTKMRGVPAEFYPFIAGPKNSFVQNLEENNGVQVRVPPHQAWASQPAPSAAAPGQRPVFLPAVNDNLIQLAGDRAAVQAARAEIERRVEELQRQLQLEQLSIQRGRHQFIIGNRGVSEDQFFAETGCAILLPSDEDDDTVTIIGPPENIQAGLEKAMDLATSMQCSNIDISRFHRQAPGGAAAHARNVTRYLRERKEIERLEKQYNVHFNTPFTSEGASPWELYSRDGKAAIRAQSEIKGIVDSHPPARMSTVPVDPFFYQYLRNEINPRVHDEFGVHLVMPDSNDNDAPVLLVYEGPSAPDTSYQIPRTQPSQAEIRAFEQGLREARQHILNLINQQEALTSVSIDVPQKYHDKLRKFIKKEQQSHPADQIPVRVSSLRETVTFRGPTTAVESLAEKSRAFVEQEKEDEKERGFTLDFEFPQKFANHLIGKGGSNIRELRDKFDVEIQVQDGKVQLKGPQKKAEAAKAHILSLGKQLADETTHILKIDPKFHRELIGAGGAQINRLQTRYKVLIFFPRSGKNGKDDESVADGASEAGKPKRQQAPDEVIVRGPKKGADEAREEILSLLQYLRDNSFTATVSVQQKQLPSLIGQGGSGMDQLRQATGAKIDIPNGRDIPEGSLVDITVKGTKEQVAAAKKLLEEKRAVFDDTVVKTLEVDKKYHKALIGAGGSNLRDIVVKAGGSDDRRELARTIQFPKQDSEGNTIKVEGRTDIVDKIVAHIQEFVSQRENQVTEVVEVPTDKHRSLIGRGGDVKRGLESQFKVSLDIPRQGSGQTGVKIVGQAPDVEKAKEHILGLIKEQAGETVQVPRKLHHVISNNGQFFRRLRGDHHVSVDHAGHAIPEKPSPPAAGARTGALPLITDDEDSTSDVHSFTIVEATSAEEGDIPWVLRGSPENVEKAKKAIEAALKQAAGQNATGYLVLPDPRTYRHVIGQGGSKVNSIRKQSGCKITVPRDQAGDAIEIVGTREGVEKAKELILAAVREGVNGRQPRE</sequence>
<dbReference type="InterPro" id="IPR036612">
    <property type="entry name" value="KH_dom_type_1_sf"/>
</dbReference>
<dbReference type="OrthoDB" id="10027144at2759"/>
<gene>
    <name evidence="6" type="ORF">CONLIGDRAFT_684717</name>
</gene>
<dbReference type="PROSITE" id="PS50084">
    <property type="entry name" value="KH_TYPE_1"/>
    <property type="match status" value="9"/>
</dbReference>
<name>A0A1J7IBI5_9PEZI</name>
<dbReference type="CDD" id="cd22449">
    <property type="entry name" value="KH-I_ScSCP160_rpt4"/>
    <property type="match status" value="1"/>
</dbReference>
<protein>
    <submittedName>
        <fullName evidence="6">KH domain-containing protein</fullName>
    </submittedName>
</protein>
<dbReference type="InterPro" id="IPR004088">
    <property type="entry name" value="KH_dom_type_1"/>
</dbReference>
<dbReference type="Gene3D" id="3.30.1370.10">
    <property type="entry name" value="K Homology domain, type 1"/>
    <property type="match status" value="10"/>
</dbReference>
<organism evidence="6 7">
    <name type="scientific">Coniochaeta ligniaria NRRL 30616</name>
    <dbReference type="NCBI Taxonomy" id="1408157"/>
    <lineage>
        <taxon>Eukaryota</taxon>
        <taxon>Fungi</taxon>
        <taxon>Dikarya</taxon>
        <taxon>Ascomycota</taxon>
        <taxon>Pezizomycotina</taxon>
        <taxon>Sordariomycetes</taxon>
        <taxon>Sordariomycetidae</taxon>
        <taxon>Coniochaetales</taxon>
        <taxon>Coniochaetaceae</taxon>
        <taxon>Coniochaeta</taxon>
    </lineage>
</organism>
<feature type="domain" description="K Homology" evidence="5">
    <location>
        <begin position="974"/>
        <end position="1051"/>
    </location>
</feature>
<dbReference type="PANTHER" id="PTHR10627">
    <property type="entry name" value="SCP160"/>
    <property type="match status" value="1"/>
</dbReference>
<feature type="compositionally biased region" description="Basic and acidic residues" evidence="4">
    <location>
        <begin position="86"/>
        <end position="101"/>
    </location>
</feature>
<dbReference type="Pfam" id="PF22952">
    <property type="entry name" value="KH_11"/>
    <property type="match status" value="1"/>
</dbReference>
<keyword evidence="1" id="KW-0677">Repeat</keyword>
<evidence type="ECO:0000313" key="6">
    <source>
        <dbReference type="EMBL" id="OIW24805.1"/>
    </source>
</evidence>
<dbReference type="STRING" id="1408157.A0A1J7IBI5"/>
<keyword evidence="7" id="KW-1185">Reference proteome</keyword>
<keyword evidence="3" id="KW-0175">Coiled coil</keyword>
<dbReference type="InterPro" id="IPR054548">
    <property type="entry name" value="SCP160-like_KH"/>
</dbReference>
<dbReference type="InParanoid" id="A0A1J7IBI5"/>
<dbReference type="Pfam" id="PF00013">
    <property type="entry name" value="KH_1"/>
    <property type="match status" value="8"/>
</dbReference>
<keyword evidence="2" id="KW-0694">RNA-binding</keyword>
<dbReference type="CDD" id="cd22450">
    <property type="entry name" value="KH-I_ScSCP160_rpt5"/>
    <property type="match status" value="1"/>
</dbReference>
<feature type="region of interest" description="Disordered" evidence="4">
    <location>
        <begin position="1"/>
        <end position="164"/>
    </location>
</feature>
<dbReference type="Proteomes" id="UP000182658">
    <property type="component" value="Unassembled WGS sequence"/>
</dbReference>
<dbReference type="GO" id="GO:0005737">
    <property type="term" value="C:cytoplasm"/>
    <property type="evidence" value="ECO:0007669"/>
    <property type="project" value="TreeGrafter"/>
</dbReference>
<feature type="domain" description="K Homology" evidence="5">
    <location>
        <begin position="1055"/>
        <end position="1123"/>
    </location>
</feature>
<evidence type="ECO:0000259" key="5">
    <source>
        <dbReference type="SMART" id="SM00322"/>
    </source>
</evidence>
<dbReference type="CDD" id="cd22448">
    <property type="entry name" value="KH-I_ScSCP160_rpt3"/>
    <property type="match status" value="1"/>
</dbReference>
<feature type="compositionally biased region" description="Polar residues" evidence="4">
    <location>
        <begin position="122"/>
        <end position="155"/>
    </location>
</feature>
<reference evidence="6 7" key="1">
    <citation type="submission" date="2016-10" db="EMBL/GenBank/DDBJ databases">
        <title>Draft genome sequence of Coniochaeta ligniaria NRRL30616, a lignocellulolytic fungus for bioabatement of inhibitors in plant biomass hydrolysates.</title>
        <authorList>
            <consortium name="DOE Joint Genome Institute"/>
            <person name="Jimenez D.J."/>
            <person name="Hector R.E."/>
            <person name="Riley R."/>
            <person name="Sun H."/>
            <person name="Grigoriev I.V."/>
            <person name="Van Elsas J.D."/>
            <person name="Nichols N.N."/>
        </authorList>
    </citation>
    <scope>NUCLEOTIDE SEQUENCE [LARGE SCALE GENOMIC DNA]</scope>
    <source>
        <strain evidence="6 7">NRRL 30616</strain>
    </source>
</reference>
<evidence type="ECO:0000256" key="1">
    <source>
        <dbReference type="ARBA" id="ARBA00022737"/>
    </source>
</evidence>
<dbReference type="PANTHER" id="PTHR10627:SF31">
    <property type="entry name" value="DODECA-SATELLITE-BINDING PROTEIN 1, ISOFORM A"/>
    <property type="match status" value="1"/>
</dbReference>
<feature type="domain" description="K Homology" evidence="5">
    <location>
        <begin position="803"/>
        <end position="893"/>
    </location>
</feature>
<feature type="coiled-coil region" evidence="3">
    <location>
        <begin position="397"/>
        <end position="431"/>
    </location>
</feature>
<dbReference type="CDD" id="cd22408">
    <property type="entry name" value="KH-I_Vigilin_rpt4"/>
    <property type="match status" value="1"/>
</dbReference>
<feature type="domain" description="K Homology" evidence="5">
    <location>
        <begin position="898"/>
        <end position="970"/>
    </location>
</feature>
<dbReference type="FunCoup" id="A0A1J7IBI5">
    <property type="interactions" value="670"/>
</dbReference>
<dbReference type="EMBL" id="KV875102">
    <property type="protein sequence ID" value="OIW24805.1"/>
    <property type="molecule type" value="Genomic_DNA"/>
</dbReference>
<dbReference type="SMART" id="SM00322">
    <property type="entry name" value="KH"/>
    <property type="match status" value="10"/>
</dbReference>
<feature type="compositionally biased region" description="Low complexity" evidence="4">
    <location>
        <begin position="28"/>
        <end position="37"/>
    </location>
</feature>
<feature type="region of interest" description="Disordered" evidence="4">
    <location>
        <begin position="846"/>
        <end position="879"/>
    </location>
</feature>
<feature type="domain" description="K Homology" evidence="5">
    <location>
        <begin position="239"/>
        <end position="317"/>
    </location>
</feature>
<feature type="compositionally biased region" description="Basic and acidic residues" evidence="4">
    <location>
        <begin position="38"/>
        <end position="51"/>
    </location>
</feature>
<evidence type="ECO:0000256" key="3">
    <source>
        <dbReference type="SAM" id="Coils"/>
    </source>
</evidence>
<dbReference type="GO" id="GO:0003729">
    <property type="term" value="F:mRNA binding"/>
    <property type="evidence" value="ECO:0007669"/>
    <property type="project" value="TreeGrafter"/>
</dbReference>
<accession>A0A1J7IBI5</accession>
<proteinExistence type="predicted"/>
<dbReference type="SUPFAM" id="SSF54791">
    <property type="entry name" value="Eukaryotic type KH-domain (KH-domain type I)"/>
    <property type="match status" value="8"/>
</dbReference>
<feature type="domain" description="K Homology" evidence="5">
    <location>
        <begin position="1124"/>
        <end position="1233"/>
    </location>
</feature>
<dbReference type="CDD" id="cd02394">
    <property type="entry name" value="KH-I_Vigilin_rpt6"/>
    <property type="match status" value="1"/>
</dbReference>
<dbReference type="InterPro" id="IPR004087">
    <property type="entry name" value="KH_dom"/>
</dbReference>
<dbReference type="CDD" id="cd22407">
    <property type="entry name" value="KH-I_Vigilin_rpt3"/>
    <property type="match status" value="1"/>
</dbReference>
<feature type="domain" description="K Homology" evidence="5">
    <location>
        <begin position="321"/>
        <end position="412"/>
    </location>
</feature>
<feature type="domain" description="K Homology" evidence="5">
    <location>
        <begin position="417"/>
        <end position="484"/>
    </location>
</feature>
<feature type="domain" description="K Homology" evidence="5">
    <location>
        <begin position="736"/>
        <end position="799"/>
    </location>
</feature>
<evidence type="ECO:0000256" key="4">
    <source>
        <dbReference type="SAM" id="MobiDB-lite"/>
    </source>
</evidence>
<evidence type="ECO:0000256" key="2">
    <source>
        <dbReference type="PROSITE-ProRule" id="PRU00117"/>
    </source>
</evidence>
<feature type="domain" description="K Homology" evidence="5">
    <location>
        <begin position="1238"/>
        <end position="1306"/>
    </location>
</feature>
<evidence type="ECO:0000313" key="7">
    <source>
        <dbReference type="Proteomes" id="UP000182658"/>
    </source>
</evidence>